<sequence>MSGPATGARPGRAVLVAAGWRAALVLIAAAVVALEAPAWARLPLSAAAAVGVGTFFLRRVGRRGLLEGVLVLAGGGLVALVVLGLLLNLLPTGLDPVSWAVAVGVLELVVLALLAVVRAPAERSTVRRRLPIAGIAWGTAAGLVLVGAIVYSTASFDGTHVRPLAVAAQPSGEGVTLSIMSGAAVGPLDVELVTADGRTAIARGVRLHAGETWTERISDPGSRAVVQVVREGSTAPLRQLILDEGSDR</sequence>
<evidence type="ECO:0000313" key="3">
    <source>
        <dbReference type="Proteomes" id="UP000295344"/>
    </source>
</evidence>
<dbReference type="RefSeq" id="WP_162850908.1">
    <property type="nucleotide sequence ID" value="NZ_BAAARP010000001.1"/>
</dbReference>
<protein>
    <submittedName>
        <fullName evidence="2">Uncharacterized protein</fullName>
    </submittedName>
</protein>
<feature type="transmembrane region" description="Helical" evidence="1">
    <location>
        <begin position="12"/>
        <end position="32"/>
    </location>
</feature>
<keyword evidence="1" id="KW-0472">Membrane</keyword>
<comment type="caution">
    <text evidence="2">The sequence shown here is derived from an EMBL/GenBank/DDBJ whole genome shotgun (WGS) entry which is preliminary data.</text>
</comment>
<feature type="transmembrane region" description="Helical" evidence="1">
    <location>
        <begin position="69"/>
        <end position="90"/>
    </location>
</feature>
<gene>
    <name evidence="2" type="ORF">CLV52_3355</name>
</gene>
<evidence type="ECO:0000313" key="2">
    <source>
        <dbReference type="EMBL" id="TDS74833.1"/>
    </source>
</evidence>
<keyword evidence="1" id="KW-0812">Transmembrane</keyword>
<evidence type="ECO:0000256" key="1">
    <source>
        <dbReference type="SAM" id="Phobius"/>
    </source>
</evidence>
<keyword evidence="1" id="KW-1133">Transmembrane helix</keyword>
<dbReference type="AlphaFoldDB" id="A0A4R7FFD0"/>
<organism evidence="2 3">
    <name type="scientific">Amnibacterium kyonggiense</name>
    <dbReference type="NCBI Taxonomy" id="595671"/>
    <lineage>
        <taxon>Bacteria</taxon>
        <taxon>Bacillati</taxon>
        <taxon>Actinomycetota</taxon>
        <taxon>Actinomycetes</taxon>
        <taxon>Micrococcales</taxon>
        <taxon>Microbacteriaceae</taxon>
        <taxon>Amnibacterium</taxon>
    </lineage>
</organism>
<proteinExistence type="predicted"/>
<dbReference type="EMBL" id="SOAM01000004">
    <property type="protein sequence ID" value="TDS74833.1"/>
    <property type="molecule type" value="Genomic_DNA"/>
</dbReference>
<keyword evidence="3" id="KW-1185">Reference proteome</keyword>
<name>A0A4R7FFD0_9MICO</name>
<feature type="transmembrane region" description="Helical" evidence="1">
    <location>
        <begin position="129"/>
        <end position="151"/>
    </location>
</feature>
<reference evidence="2 3" key="1">
    <citation type="submission" date="2019-03" db="EMBL/GenBank/DDBJ databases">
        <title>Genomic Encyclopedia of Archaeal and Bacterial Type Strains, Phase II (KMG-II): from individual species to whole genera.</title>
        <authorList>
            <person name="Goeker M."/>
        </authorList>
    </citation>
    <scope>NUCLEOTIDE SEQUENCE [LARGE SCALE GENOMIC DNA]</scope>
    <source>
        <strain evidence="2 3">DSM 24782</strain>
    </source>
</reference>
<accession>A0A4R7FFD0</accession>
<feature type="transmembrane region" description="Helical" evidence="1">
    <location>
        <begin position="38"/>
        <end position="57"/>
    </location>
</feature>
<feature type="transmembrane region" description="Helical" evidence="1">
    <location>
        <begin position="96"/>
        <end position="117"/>
    </location>
</feature>
<dbReference type="Proteomes" id="UP000295344">
    <property type="component" value="Unassembled WGS sequence"/>
</dbReference>